<dbReference type="AlphaFoldDB" id="A0AAV3RNE3"/>
<reference evidence="1 2" key="1">
    <citation type="submission" date="2024-01" db="EMBL/GenBank/DDBJ databases">
        <title>The complete chloroplast genome sequence of Lithospermum erythrorhizon: insights into the phylogenetic relationship among Boraginaceae species and the maternal lineages of purple gromwells.</title>
        <authorList>
            <person name="Okada T."/>
            <person name="Watanabe K."/>
        </authorList>
    </citation>
    <scope>NUCLEOTIDE SEQUENCE [LARGE SCALE GENOMIC DNA]</scope>
</reference>
<accession>A0AAV3RNE3</accession>
<dbReference type="EMBL" id="BAABME010011075">
    <property type="protein sequence ID" value="GAA0183198.1"/>
    <property type="molecule type" value="Genomic_DNA"/>
</dbReference>
<organism evidence="1 2">
    <name type="scientific">Lithospermum erythrorhizon</name>
    <name type="common">Purple gromwell</name>
    <name type="synonym">Lithospermum officinale var. erythrorhizon</name>
    <dbReference type="NCBI Taxonomy" id="34254"/>
    <lineage>
        <taxon>Eukaryota</taxon>
        <taxon>Viridiplantae</taxon>
        <taxon>Streptophyta</taxon>
        <taxon>Embryophyta</taxon>
        <taxon>Tracheophyta</taxon>
        <taxon>Spermatophyta</taxon>
        <taxon>Magnoliopsida</taxon>
        <taxon>eudicotyledons</taxon>
        <taxon>Gunneridae</taxon>
        <taxon>Pentapetalae</taxon>
        <taxon>asterids</taxon>
        <taxon>lamiids</taxon>
        <taxon>Boraginales</taxon>
        <taxon>Boraginaceae</taxon>
        <taxon>Boraginoideae</taxon>
        <taxon>Lithospermeae</taxon>
        <taxon>Lithospermum</taxon>
    </lineage>
</organism>
<evidence type="ECO:0000313" key="2">
    <source>
        <dbReference type="Proteomes" id="UP001454036"/>
    </source>
</evidence>
<proteinExistence type="predicted"/>
<sequence>MHVRGLKAELFTCDVASKLANAFLGCEEVELQKEKGAPNLEEESDPKKACVYNLWIKAPLEKSWIMFRLNDELADYQPRRIIEIEGTPITQTEETMGLADDKDTRLVHTLPYSGGAITMGGTEELLELGMEEDTHKKGKKEMRFSLLKWNT</sequence>
<dbReference type="Proteomes" id="UP001454036">
    <property type="component" value="Unassembled WGS sequence"/>
</dbReference>
<evidence type="ECO:0000313" key="1">
    <source>
        <dbReference type="EMBL" id="GAA0183198.1"/>
    </source>
</evidence>
<protein>
    <submittedName>
        <fullName evidence="1">Uncharacterized protein</fullName>
    </submittedName>
</protein>
<comment type="caution">
    <text evidence="1">The sequence shown here is derived from an EMBL/GenBank/DDBJ whole genome shotgun (WGS) entry which is preliminary data.</text>
</comment>
<keyword evidence="2" id="KW-1185">Reference proteome</keyword>
<gene>
    <name evidence="1" type="ORF">LIER_30658</name>
</gene>
<name>A0AAV3RNE3_LITER</name>